<name>A0AAW1JQ35_SAPOF</name>
<dbReference type="EMBL" id="JBDFQZ010000007">
    <property type="protein sequence ID" value="KAK9705993.1"/>
    <property type="molecule type" value="Genomic_DNA"/>
</dbReference>
<dbReference type="GO" id="GO:0005788">
    <property type="term" value="C:endoplasmic reticulum lumen"/>
    <property type="evidence" value="ECO:0007669"/>
    <property type="project" value="TreeGrafter"/>
</dbReference>
<gene>
    <name evidence="2" type="ORF">RND81_07G097500</name>
</gene>
<evidence type="ECO:0000256" key="1">
    <source>
        <dbReference type="SAM" id="SignalP"/>
    </source>
</evidence>
<dbReference type="AlphaFoldDB" id="A0AAW1JQ35"/>
<dbReference type="PANTHER" id="PTHR13077">
    <property type="entry name" value="SELENOPROTEIN F"/>
    <property type="match status" value="1"/>
</dbReference>
<feature type="chain" id="PRO_5043855939" evidence="1">
    <location>
        <begin position="18"/>
        <end position="98"/>
    </location>
</feature>
<sequence length="98" mass="10458">MCVTVILMLIFLRVSIKQELSSKDCENLGFTGLALCSDCKTLSGYVKDQVAAVVQVQVVDDPCENRRAVSKPNRASGDGAGAGAGQHFDICVLSFSFN</sequence>
<dbReference type="Proteomes" id="UP001443914">
    <property type="component" value="Unassembled WGS sequence"/>
</dbReference>
<protein>
    <submittedName>
        <fullName evidence="2">Uncharacterized protein</fullName>
    </submittedName>
</protein>
<comment type="caution">
    <text evidence="2">The sequence shown here is derived from an EMBL/GenBank/DDBJ whole genome shotgun (WGS) entry which is preliminary data.</text>
</comment>
<feature type="signal peptide" evidence="1">
    <location>
        <begin position="1"/>
        <end position="17"/>
    </location>
</feature>
<accession>A0AAW1JQ35</accession>
<keyword evidence="3" id="KW-1185">Reference proteome</keyword>
<reference evidence="2" key="1">
    <citation type="submission" date="2024-03" db="EMBL/GenBank/DDBJ databases">
        <title>WGS assembly of Saponaria officinalis var. Norfolk2.</title>
        <authorList>
            <person name="Jenkins J."/>
            <person name="Shu S."/>
            <person name="Grimwood J."/>
            <person name="Barry K."/>
            <person name="Goodstein D."/>
            <person name="Schmutz J."/>
            <person name="Leebens-Mack J."/>
            <person name="Osbourn A."/>
        </authorList>
    </citation>
    <scope>NUCLEOTIDE SEQUENCE [LARGE SCALE GENOMIC DNA]</scope>
    <source>
        <strain evidence="2">JIC</strain>
    </source>
</reference>
<keyword evidence="1" id="KW-0732">Signal</keyword>
<evidence type="ECO:0000313" key="2">
    <source>
        <dbReference type="EMBL" id="KAK9705993.1"/>
    </source>
</evidence>
<proteinExistence type="predicted"/>
<dbReference type="GO" id="GO:0016491">
    <property type="term" value="F:oxidoreductase activity"/>
    <property type="evidence" value="ECO:0007669"/>
    <property type="project" value="TreeGrafter"/>
</dbReference>
<organism evidence="2 3">
    <name type="scientific">Saponaria officinalis</name>
    <name type="common">Common soapwort</name>
    <name type="synonym">Lychnis saponaria</name>
    <dbReference type="NCBI Taxonomy" id="3572"/>
    <lineage>
        <taxon>Eukaryota</taxon>
        <taxon>Viridiplantae</taxon>
        <taxon>Streptophyta</taxon>
        <taxon>Embryophyta</taxon>
        <taxon>Tracheophyta</taxon>
        <taxon>Spermatophyta</taxon>
        <taxon>Magnoliopsida</taxon>
        <taxon>eudicotyledons</taxon>
        <taxon>Gunneridae</taxon>
        <taxon>Pentapetalae</taxon>
        <taxon>Caryophyllales</taxon>
        <taxon>Caryophyllaceae</taxon>
        <taxon>Caryophylleae</taxon>
        <taxon>Saponaria</taxon>
    </lineage>
</organism>
<dbReference type="PANTHER" id="PTHR13077:SF6">
    <property type="entry name" value="SELENOPROTEIN F"/>
    <property type="match status" value="1"/>
</dbReference>
<evidence type="ECO:0000313" key="3">
    <source>
        <dbReference type="Proteomes" id="UP001443914"/>
    </source>
</evidence>
<dbReference type="InterPro" id="IPR039992">
    <property type="entry name" value="Sep15_SelM"/>
</dbReference>